<dbReference type="EMBL" id="CP033604">
    <property type="protein sequence ID" value="AYV37226.1"/>
    <property type="molecule type" value="Genomic_DNA"/>
</dbReference>
<dbReference type="Proteomes" id="UP000267614">
    <property type="component" value="Chromosome"/>
</dbReference>
<proteinExistence type="predicted"/>
<evidence type="ECO:0000256" key="1">
    <source>
        <dbReference type="SAM" id="MobiDB-lite"/>
    </source>
</evidence>
<organism evidence="2 3">
    <name type="scientific">Aeromonas veronii</name>
    <dbReference type="NCBI Taxonomy" id="654"/>
    <lineage>
        <taxon>Bacteria</taxon>
        <taxon>Pseudomonadati</taxon>
        <taxon>Pseudomonadota</taxon>
        <taxon>Gammaproteobacteria</taxon>
        <taxon>Aeromonadales</taxon>
        <taxon>Aeromonadaceae</taxon>
        <taxon>Aeromonas</taxon>
    </lineage>
</organism>
<accession>A0AAN1QEL9</accession>
<protein>
    <submittedName>
        <fullName evidence="2">Uncharacterized protein</fullName>
    </submittedName>
</protein>
<reference evidence="2 3" key="1">
    <citation type="submission" date="2018-11" db="EMBL/GenBank/DDBJ databases">
        <title>Complete genome sequence of multidrug-resistant Aeromonas veronii strain MS-18-37.</title>
        <authorList>
            <person name="Abdelhamed H."/>
            <person name="Lawrence M."/>
            <person name="Waldbieser G."/>
        </authorList>
    </citation>
    <scope>NUCLEOTIDE SEQUENCE [LARGE SCALE GENOMIC DNA]</scope>
    <source>
        <strain evidence="2 3">MS-18-37</strain>
    </source>
</reference>
<evidence type="ECO:0000313" key="2">
    <source>
        <dbReference type="EMBL" id="AYV37226.1"/>
    </source>
</evidence>
<dbReference type="RefSeq" id="WP_123172987.1">
    <property type="nucleotide sequence ID" value="NZ_CP033604.1"/>
</dbReference>
<sequence length="108" mass="11389">MLIAIPDEGDDGVGSVIDTTKVTSSTPADQPLPQPRDGAVQRSLQPGSAAPNRASGGRKTGEKNHTKGQKWAVQHAKAAWGDSKLFGFAIQLAGHHQVKSNKNKPLID</sequence>
<feature type="region of interest" description="Disordered" evidence="1">
    <location>
        <begin position="1"/>
        <end position="75"/>
    </location>
</feature>
<dbReference type="AlphaFoldDB" id="A0AAN1QEL9"/>
<evidence type="ECO:0000313" key="3">
    <source>
        <dbReference type="Proteomes" id="UP000267614"/>
    </source>
</evidence>
<gene>
    <name evidence="2" type="ORF">EFI48_10515</name>
</gene>
<feature type="compositionally biased region" description="Polar residues" evidence="1">
    <location>
        <begin position="17"/>
        <end position="28"/>
    </location>
</feature>
<name>A0AAN1QEL9_AERVE</name>